<feature type="domain" description="ABC transporter" evidence="10">
    <location>
        <begin position="3"/>
        <end position="233"/>
    </location>
</feature>
<keyword evidence="5" id="KW-0067">ATP-binding</keyword>
<dbReference type="CDD" id="cd03259">
    <property type="entry name" value="ABC_Carb_Solutes_like"/>
    <property type="match status" value="1"/>
</dbReference>
<evidence type="ECO:0000259" key="10">
    <source>
        <dbReference type="PROSITE" id="PS50893"/>
    </source>
</evidence>
<dbReference type="RefSeq" id="WP_229841994.1">
    <property type="nucleotide sequence ID" value="NZ_BNAI01000003.1"/>
</dbReference>
<evidence type="ECO:0000256" key="2">
    <source>
        <dbReference type="ARBA" id="ARBA00022475"/>
    </source>
</evidence>
<dbReference type="InterPro" id="IPR003593">
    <property type="entry name" value="AAA+_ATPase"/>
</dbReference>
<dbReference type="AlphaFoldDB" id="A0A8J3GR39"/>
<dbReference type="GO" id="GO:0016887">
    <property type="term" value="F:ATP hydrolysis activity"/>
    <property type="evidence" value="ECO:0007669"/>
    <property type="project" value="InterPro"/>
</dbReference>
<keyword evidence="4" id="KW-0547">Nucleotide-binding</keyword>
<comment type="caution">
    <text evidence="11">The sequence shown here is derived from an EMBL/GenBank/DDBJ whole genome shotgun (WGS) entry which is preliminary data.</text>
</comment>
<dbReference type="InterPro" id="IPR013611">
    <property type="entry name" value="Transp-assoc_OB_typ2"/>
</dbReference>
<reference evidence="11" key="2">
    <citation type="submission" date="2020-09" db="EMBL/GenBank/DDBJ databases">
        <authorList>
            <person name="Sun Q."/>
            <person name="Zhou Y."/>
        </authorList>
    </citation>
    <scope>NUCLEOTIDE SEQUENCE</scope>
    <source>
        <strain evidence="11">CGMCC 1.16548</strain>
    </source>
</reference>
<dbReference type="InterPro" id="IPR008995">
    <property type="entry name" value="Mo/tungstate-bd_C_term_dom"/>
</dbReference>
<evidence type="ECO:0000256" key="5">
    <source>
        <dbReference type="ARBA" id="ARBA00022840"/>
    </source>
</evidence>
<dbReference type="Gene3D" id="3.40.50.300">
    <property type="entry name" value="P-loop containing nucleotide triphosphate hydrolases"/>
    <property type="match status" value="1"/>
</dbReference>
<dbReference type="PANTHER" id="PTHR42781">
    <property type="entry name" value="SPERMIDINE/PUTRESCINE IMPORT ATP-BINDING PROTEIN POTA"/>
    <property type="match status" value="1"/>
</dbReference>
<keyword evidence="8" id="KW-0472">Membrane</keyword>
<keyword evidence="3" id="KW-0410">Iron transport</keyword>
<dbReference type="InterPro" id="IPR050093">
    <property type="entry name" value="ABC_SmlMolc_Importer"/>
</dbReference>
<protein>
    <recommendedName>
        <fullName evidence="9">ABC-type quaternary amine transporter</fullName>
        <ecNumber evidence="9">7.6.2.9</ecNumber>
    </recommendedName>
</protein>
<evidence type="ECO:0000313" key="11">
    <source>
        <dbReference type="EMBL" id="GHF17245.1"/>
    </source>
</evidence>
<keyword evidence="7" id="KW-0406">Ion transport</keyword>
<dbReference type="GO" id="GO:0005524">
    <property type="term" value="F:ATP binding"/>
    <property type="evidence" value="ECO:0007669"/>
    <property type="project" value="UniProtKB-KW"/>
</dbReference>
<keyword evidence="1" id="KW-0813">Transport</keyword>
<dbReference type="SUPFAM" id="SSF50331">
    <property type="entry name" value="MOP-like"/>
    <property type="match status" value="1"/>
</dbReference>
<dbReference type="Proteomes" id="UP000617531">
    <property type="component" value="Unassembled WGS sequence"/>
</dbReference>
<reference evidence="11" key="1">
    <citation type="journal article" date="2014" name="Int. J. Syst. Evol. Microbiol.">
        <title>Complete genome sequence of Corynebacterium casei LMG S-19264T (=DSM 44701T), isolated from a smear-ripened cheese.</title>
        <authorList>
            <consortium name="US DOE Joint Genome Institute (JGI-PGF)"/>
            <person name="Walter F."/>
            <person name="Albersmeier A."/>
            <person name="Kalinowski J."/>
            <person name="Ruckert C."/>
        </authorList>
    </citation>
    <scope>NUCLEOTIDE SEQUENCE</scope>
    <source>
        <strain evidence="11">CGMCC 1.16548</strain>
    </source>
</reference>
<organism evidence="11 12">
    <name type="scientific">Pseudolysinimonas yzui</name>
    <dbReference type="NCBI Taxonomy" id="2708254"/>
    <lineage>
        <taxon>Bacteria</taxon>
        <taxon>Bacillati</taxon>
        <taxon>Actinomycetota</taxon>
        <taxon>Actinomycetes</taxon>
        <taxon>Micrococcales</taxon>
        <taxon>Microbacteriaceae</taxon>
        <taxon>Pseudolysinimonas</taxon>
    </lineage>
</organism>
<proteinExistence type="predicted"/>
<dbReference type="Pfam" id="PF08402">
    <property type="entry name" value="TOBE_2"/>
    <property type="match status" value="1"/>
</dbReference>
<dbReference type="FunFam" id="3.40.50.300:FF:000425">
    <property type="entry name" value="Probable ABC transporter, ATP-binding subunit"/>
    <property type="match status" value="1"/>
</dbReference>
<dbReference type="PROSITE" id="PS00211">
    <property type="entry name" value="ABC_TRANSPORTER_1"/>
    <property type="match status" value="1"/>
</dbReference>
<dbReference type="GO" id="GO:0043190">
    <property type="term" value="C:ATP-binding cassette (ABC) transporter complex"/>
    <property type="evidence" value="ECO:0007669"/>
    <property type="project" value="InterPro"/>
</dbReference>
<evidence type="ECO:0000256" key="4">
    <source>
        <dbReference type="ARBA" id="ARBA00022741"/>
    </source>
</evidence>
<evidence type="ECO:0000256" key="9">
    <source>
        <dbReference type="ARBA" id="ARBA00066388"/>
    </source>
</evidence>
<evidence type="ECO:0000256" key="6">
    <source>
        <dbReference type="ARBA" id="ARBA00023004"/>
    </source>
</evidence>
<dbReference type="EMBL" id="BNAI01000003">
    <property type="protein sequence ID" value="GHF17245.1"/>
    <property type="molecule type" value="Genomic_DNA"/>
</dbReference>
<dbReference type="PANTHER" id="PTHR42781:SF4">
    <property type="entry name" value="SPERMIDINE_PUTRESCINE IMPORT ATP-BINDING PROTEIN POTA"/>
    <property type="match status" value="1"/>
</dbReference>
<evidence type="ECO:0000256" key="8">
    <source>
        <dbReference type="ARBA" id="ARBA00023136"/>
    </source>
</evidence>
<dbReference type="GO" id="GO:0015408">
    <property type="term" value="F:ABC-type ferric iron transporter activity"/>
    <property type="evidence" value="ECO:0007669"/>
    <property type="project" value="InterPro"/>
</dbReference>
<keyword evidence="6" id="KW-0408">Iron</keyword>
<evidence type="ECO:0000256" key="1">
    <source>
        <dbReference type="ARBA" id="ARBA00022448"/>
    </source>
</evidence>
<name>A0A8J3GR39_9MICO</name>
<evidence type="ECO:0000256" key="7">
    <source>
        <dbReference type="ARBA" id="ARBA00023065"/>
    </source>
</evidence>
<dbReference type="PROSITE" id="PS50893">
    <property type="entry name" value="ABC_TRANSPORTER_2"/>
    <property type="match status" value="1"/>
</dbReference>
<dbReference type="InterPro" id="IPR027417">
    <property type="entry name" value="P-loop_NTPase"/>
</dbReference>
<dbReference type="GO" id="GO:0015418">
    <property type="term" value="F:ABC-type quaternary ammonium compound transporting activity"/>
    <property type="evidence" value="ECO:0007669"/>
    <property type="project" value="UniProtKB-EC"/>
</dbReference>
<evidence type="ECO:0000313" key="12">
    <source>
        <dbReference type="Proteomes" id="UP000617531"/>
    </source>
</evidence>
<gene>
    <name evidence="11" type="ORF">GCM10011600_17520</name>
</gene>
<sequence>MSLVIESLSAEVGEGGERIRVLHDVSFRIEAGTLGAVLGPSGSGKSTLLRCIAGLHPTVSGTVRSGSRDLHGVPPERRRIGLVPQDGALFPHLTVGENVAFGLTRSGRRSRRVEELLDLVELPGMAGRLPHELSGGQAQRVALARALAPAPDVVLLDEPFSALDATLRGAVREQVRRALAETGTTAILVTHDQTEALSIADRLVVLNDGAVRQVGSPQEVYEHPVDLWTGRFVGEAITVAGQADGIRVTTPLGDLQLENPALGPVAVLVRPEQVHLVDGPGTAARVVTVDYFGHDALVQLDVAGGAGIRISARLATPVTLHEGDTVRIRIADRVLAYPEP</sequence>
<dbReference type="Pfam" id="PF00005">
    <property type="entry name" value="ABC_tran"/>
    <property type="match status" value="1"/>
</dbReference>
<dbReference type="SUPFAM" id="SSF52540">
    <property type="entry name" value="P-loop containing nucleoside triphosphate hydrolases"/>
    <property type="match status" value="1"/>
</dbReference>
<dbReference type="InterPro" id="IPR017871">
    <property type="entry name" value="ABC_transporter-like_CS"/>
</dbReference>
<accession>A0A8J3GR39</accession>
<dbReference type="InterPro" id="IPR015853">
    <property type="entry name" value="ABC_transpr_FbpC"/>
</dbReference>
<evidence type="ECO:0000256" key="3">
    <source>
        <dbReference type="ARBA" id="ARBA00022496"/>
    </source>
</evidence>
<keyword evidence="12" id="KW-1185">Reference proteome</keyword>
<dbReference type="SMART" id="SM00382">
    <property type="entry name" value="AAA"/>
    <property type="match status" value="1"/>
</dbReference>
<keyword evidence="2" id="KW-1003">Cell membrane</keyword>
<dbReference type="EC" id="7.6.2.9" evidence="9"/>
<dbReference type="InterPro" id="IPR003439">
    <property type="entry name" value="ABC_transporter-like_ATP-bd"/>
</dbReference>